<dbReference type="EMBL" id="JAWLNX010000027">
    <property type="protein sequence ID" value="MEB3371338.1"/>
    <property type="molecule type" value="Genomic_DNA"/>
</dbReference>
<sequence length="124" mass="13148">MPELRARRDEASAEWFDGLAEGNLLIKHCPSCGHESRPDATACPGCRGADLEWATSSGAGTVVSLVVDHGGPEPQPLGLVELDEGPWLHVRLVGAPDMAAGDRVRLTVSSPEDGEPLPVFVVER</sequence>
<reference evidence="3 4" key="1">
    <citation type="submission" date="2023-10" db="EMBL/GenBank/DDBJ databases">
        <title>Saccharopolyspora sp. nov., isolated from mangrove soil.</title>
        <authorList>
            <person name="Lu Y."/>
            <person name="Liu W."/>
        </authorList>
    </citation>
    <scope>NUCLEOTIDE SEQUENCE [LARGE SCALE GENOMIC DNA]</scope>
    <source>
        <strain evidence="3 4">S2-29</strain>
    </source>
</reference>
<dbReference type="InterPro" id="IPR012340">
    <property type="entry name" value="NA-bd_OB-fold"/>
</dbReference>
<dbReference type="SUPFAM" id="SSF50249">
    <property type="entry name" value="Nucleic acid-binding proteins"/>
    <property type="match status" value="1"/>
</dbReference>
<proteinExistence type="predicted"/>
<dbReference type="PANTHER" id="PTHR34075">
    <property type="entry name" value="BLR3430 PROTEIN"/>
    <property type="match status" value="1"/>
</dbReference>
<feature type="domain" description="ChsH2 rubredoxin-like zinc ribbon" evidence="2">
    <location>
        <begin position="16"/>
        <end position="52"/>
    </location>
</feature>
<gene>
    <name evidence="3" type="ORF">R4I43_28420</name>
</gene>
<keyword evidence="4" id="KW-1185">Reference proteome</keyword>
<dbReference type="Pfam" id="PF01796">
    <property type="entry name" value="OB_ChsH2_C"/>
    <property type="match status" value="1"/>
</dbReference>
<dbReference type="InterPro" id="IPR002878">
    <property type="entry name" value="ChsH2_C"/>
</dbReference>
<protein>
    <submittedName>
        <fullName evidence="3">OB-fold domain-containing protein</fullName>
    </submittedName>
</protein>
<organism evidence="3 4">
    <name type="scientific">Saccharopolyspora mangrovi</name>
    <dbReference type="NCBI Taxonomy" id="3082379"/>
    <lineage>
        <taxon>Bacteria</taxon>
        <taxon>Bacillati</taxon>
        <taxon>Actinomycetota</taxon>
        <taxon>Actinomycetes</taxon>
        <taxon>Pseudonocardiales</taxon>
        <taxon>Pseudonocardiaceae</taxon>
        <taxon>Saccharopolyspora</taxon>
    </lineage>
</organism>
<accession>A0ABU6AIR4</accession>
<comment type="caution">
    <text evidence="3">The sequence shown here is derived from an EMBL/GenBank/DDBJ whole genome shotgun (WGS) entry which is preliminary data.</text>
</comment>
<evidence type="ECO:0000313" key="3">
    <source>
        <dbReference type="EMBL" id="MEB3371338.1"/>
    </source>
</evidence>
<dbReference type="RefSeq" id="WP_324268774.1">
    <property type="nucleotide sequence ID" value="NZ_JAWLNX010000027.1"/>
</dbReference>
<dbReference type="InterPro" id="IPR022002">
    <property type="entry name" value="ChsH2_Znr"/>
</dbReference>
<dbReference type="InterPro" id="IPR052513">
    <property type="entry name" value="Thioester_dehydratase-like"/>
</dbReference>
<name>A0ABU6AIR4_9PSEU</name>
<evidence type="ECO:0000259" key="1">
    <source>
        <dbReference type="Pfam" id="PF01796"/>
    </source>
</evidence>
<dbReference type="Proteomes" id="UP001327093">
    <property type="component" value="Unassembled WGS sequence"/>
</dbReference>
<dbReference type="PANTHER" id="PTHR34075:SF5">
    <property type="entry name" value="BLR3430 PROTEIN"/>
    <property type="match status" value="1"/>
</dbReference>
<feature type="domain" description="ChsH2 C-terminal OB-fold" evidence="1">
    <location>
        <begin position="53"/>
        <end position="107"/>
    </location>
</feature>
<dbReference type="Pfam" id="PF12172">
    <property type="entry name" value="zf-ChsH2"/>
    <property type="match status" value="1"/>
</dbReference>
<evidence type="ECO:0000313" key="4">
    <source>
        <dbReference type="Proteomes" id="UP001327093"/>
    </source>
</evidence>
<dbReference type="Gene3D" id="6.10.30.10">
    <property type="match status" value="1"/>
</dbReference>
<evidence type="ECO:0000259" key="2">
    <source>
        <dbReference type="Pfam" id="PF12172"/>
    </source>
</evidence>